<comment type="caution">
    <text evidence="1">The sequence shown here is derived from an EMBL/GenBank/DDBJ whole genome shotgun (WGS) entry which is preliminary data.</text>
</comment>
<evidence type="ECO:0008006" key="3">
    <source>
        <dbReference type="Google" id="ProtNLM"/>
    </source>
</evidence>
<evidence type="ECO:0000313" key="2">
    <source>
        <dbReference type="Proteomes" id="UP000660024"/>
    </source>
</evidence>
<accession>A0ABS1BI10</accession>
<keyword evidence="2" id="KW-1185">Reference proteome</keyword>
<proteinExistence type="predicted"/>
<dbReference type="Gene3D" id="1.10.3290.10">
    <property type="entry name" value="Fido-like domain"/>
    <property type="match status" value="1"/>
</dbReference>
<dbReference type="Proteomes" id="UP000660024">
    <property type="component" value="Unassembled WGS sequence"/>
</dbReference>
<organism evidence="1 2">
    <name type="scientific">Pedobacter segetis</name>
    <dbReference type="NCBI Taxonomy" id="2793069"/>
    <lineage>
        <taxon>Bacteria</taxon>
        <taxon>Pseudomonadati</taxon>
        <taxon>Bacteroidota</taxon>
        <taxon>Sphingobacteriia</taxon>
        <taxon>Sphingobacteriales</taxon>
        <taxon>Sphingobacteriaceae</taxon>
        <taxon>Pedobacter</taxon>
    </lineage>
</organism>
<gene>
    <name evidence="1" type="ORF">I5M32_05710</name>
</gene>
<protein>
    <recommendedName>
        <fullName evidence="3">Fido domain-containing protein</fullName>
    </recommendedName>
</protein>
<reference evidence="1 2" key="1">
    <citation type="submission" date="2020-12" db="EMBL/GenBank/DDBJ databases">
        <title>Bacterial novel species Pedobacter sp. SD-b isolated from soil.</title>
        <authorList>
            <person name="Jung H.-Y."/>
        </authorList>
    </citation>
    <scope>NUCLEOTIDE SEQUENCE [LARGE SCALE GENOMIC DNA]</scope>
    <source>
        <strain evidence="1 2">SD-b</strain>
    </source>
</reference>
<name>A0ABS1BI10_9SPHI</name>
<evidence type="ECO:0000313" key="1">
    <source>
        <dbReference type="EMBL" id="MBK0382452.1"/>
    </source>
</evidence>
<dbReference type="EMBL" id="JAEHFY010000006">
    <property type="protein sequence ID" value="MBK0382452.1"/>
    <property type="molecule type" value="Genomic_DNA"/>
</dbReference>
<sequence>MIDDTKYWIGNKTHSPKEITIRFKHKIVSIHCFSNRNGRHSRLMADIVIQSIFGKEIFNWQNSNMVNASEIREEYIFWP</sequence>
<dbReference type="InterPro" id="IPR036597">
    <property type="entry name" value="Fido-like_dom_sf"/>
</dbReference>
<dbReference type="SUPFAM" id="SSF140931">
    <property type="entry name" value="Fic-like"/>
    <property type="match status" value="1"/>
</dbReference>